<dbReference type="PANTHER" id="PTHR17630:SF44">
    <property type="entry name" value="PROTEIN AIM2"/>
    <property type="match status" value="1"/>
</dbReference>
<dbReference type="GO" id="GO:0016787">
    <property type="term" value="F:hydrolase activity"/>
    <property type="evidence" value="ECO:0007669"/>
    <property type="project" value="InterPro"/>
</dbReference>
<dbReference type="PANTHER" id="PTHR17630">
    <property type="entry name" value="DIENELACTONE HYDROLASE"/>
    <property type="match status" value="1"/>
</dbReference>
<evidence type="ECO:0000256" key="2">
    <source>
        <dbReference type="SAM" id="SignalP"/>
    </source>
</evidence>
<evidence type="ECO:0000256" key="1">
    <source>
        <dbReference type="SAM" id="MobiDB-lite"/>
    </source>
</evidence>
<feature type="chain" id="PRO_5002248004" description="Dienelactone hydrolase domain-containing protein" evidence="2">
    <location>
        <begin position="20"/>
        <end position="365"/>
    </location>
</feature>
<feature type="region of interest" description="Disordered" evidence="1">
    <location>
        <begin position="313"/>
        <end position="365"/>
    </location>
</feature>
<feature type="domain" description="Dienelactone hydrolase" evidence="3">
    <location>
        <begin position="53"/>
        <end position="271"/>
    </location>
</feature>
<proteinExistence type="predicted"/>
<dbReference type="Pfam" id="PF01738">
    <property type="entry name" value="DLH"/>
    <property type="match status" value="1"/>
</dbReference>
<name>A0A0D2MS99_9CHLO</name>
<dbReference type="OrthoDB" id="17560at2759"/>
<protein>
    <recommendedName>
        <fullName evidence="3">Dienelactone hydrolase domain-containing protein</fullName>
    </recommendedName>
</protein>
<organism evidence="4 5">
    <name type="scientific">Monoraphidium neglectum</name>
    <dbReference type="NCBI Taxonomy" id="145388"/>
    <lineage>
        <taxon>Eukaryota</taxon>
        <taxon>Viridiplantae</taxon>
        <taxon>Chlorophyta</taxon>
        <taxon>core chlorophytes</taxon>
        <taxon>Chlorophyceae</taxon>
        <taxon>CS clade</taxon>
        <taxon>Sphaeropleales</taxon>
        <taxon>Selenastraceae</taxon>
        <taxon>Monoraphidium</taxon>
    </lineage>
</organism>
<dbReference type="AlphaFoldDB" id="A0A0D2MS99"/>
<dbReference type="SUPFAM" id="SSF53474">
    <property type="entry name" value="alpha/beta-Hydrolases"/>
    <property type="match status" value="1"/>
</dbReference>
<dbReference type="GeneID" id="25737560"/>
<dbReference type="Proteomes" id="UP000054498">
    <property type="component" value="Unassembled WGS sequence"/>
</dbReference>
<evidence type="ECO:0000259" key="3">
    <source>
        <dbReference type="Pfam" id="PF01738"/>
    </source>
</evidence>
<keyword evidence="5" id="KW-1185">Reference proteome</keyword>
<dbReference type="InterPro" id="IPR002925">
    <property type="entry name" value="Dienelactn_hydro"/>
</dbReference>
<sequence length="365" mass="38147">MMRIAVALLAVLAIGQAEARLSNAYWNTHGQGVVQNGTQSGKVATWLKGDTPLDVYIAEPANAKPIAAVVIFTDIYGFEFSNTRLWADRLAKKGGFLVVIPDFFRGDALTDATRNTSAVWRTRHPKDRVLKDFTAVLAELKKAYPSVKKIGQQGFCWGGGYSVWLSAAGAPKIAAAVGYHISAVTAADIDAITGPISLQQSDPALDNSVNETLYAYIEKTFKAKRAKGIPAYTTFYKGFPHGFSLRGNLSDPAYAKAASTAFYEGVKFLKARLLPPTDPISRVVALKNSLLKSAQSAVAQVVAAPKAAAPKAAAPKAEAAAPKAEAAAPKAEAAAPKAAAAAPKAEAAAPKAAAAEAEAAPATKP</sequence>
<evidence type="ECO:0000313" key="5">
    <source>
        <dbReference type="Proteomes" id="UP000054498"/>
    </source>
</evidence>
<evidence type="ECO:0000313" key="4">
    <source>
        <dbReference type="EMBL" id="KIZ03277.1"/>
    </source>
</evidence>
<gene>
    <name evidence="4" type="ORF">MNEG_4683</name>
</gene>
<accession>A0A0D2MS99</accession>
<feature type="signal peptide" evidence="2">
    <location>
        <begin position="1"/>
        <end position="19"/>
    </location>
</feature>
<dbReference type="InterPro" id="IPR029058">
    <property type="entry name" value="AB_hydrolase_fold"/>
</dbReference>
<dbReference type="RefSeq" id="XP_013902296.1">
    <property type="nucleotide sequence ID" value="XM_014046842.1"/>
</dbReference>
<dbReference type="KEGG" id="mng:MNEG_4683"/>
<dbReference type="STRING" id="145388.A0A0D2MS99"/>
<reference evidence="4 5" key="1">
    <citation type="journal article" date="2013" name="BMC Genomics">
        <title>Reconstruction of the lipid metabolism for the microalga Monoraphidium neglectum from its genome sequence reveals characteristics suitable for biofuel production.</title>
        <authorList>
            <person name="Bogen C."/>
            <person name="Al-Dilaimi A."/>
            <person name="Albersmeier A."/>
            <person name="Wichmann J."/>
            <person name="Grundmann M."/>
            <person name="Rupp O."/>
            <person name="Lauersen K.J."/>
            <person name="Blifernez-Klassen O."/>
            <person name="Kalinowski J."/>
            <person name="Goesmann A."/>
            <person name="Mussgnug J.H."/>
            <person name="Kruse O."/>
        </authorList>
    </citation>
    <scope>NUCLEOTIDE SEQUENCE [LARGE SCALE GENOMIC DNA]</scope>
    <source>
        <strain evidence="4 5">SAG 48.87</strain>
    </source>
</reference>
<dbReference type="Gene3D" id="3.40.50.1820">
    <property type="entry name" value="alpha/beta hydrolase"/>
    <property type="match status" value="1"/>
</dbReference>
<dbReference type="EMBL" id="KK100881">
    <property type="protein sequence ID" value="KIZ03277.1"/>
    <property type="molecule type" value="Genomic_DNA"/>
</dbReference>
<keyword evidence="2" id="KW-0732">Signal</keyword>